<evidence type="ECO:0000256" key="3">
    <source>
        <dbReference type="ARBA" id="ARBA00006739"/>
    </source>
</evidence>
<organism evidence="15">
    <name type="scientific">Blastobotrys adeninivorans</name>
    <name type="common">Yeast</name>
    <name type="synonym">Arxula adeninivorans</name>
    <dbReference type="NCBI Taxonomy" id="409370"/>
    <lineage>
        <taxon>Eukaryota</taxon>
        <taxon>Fungi</taxon>
        <taxon>Dikarya</taxon>
        <taxon>Ascomycota</taxon>
        <taxon>Saccharomycotina</taxon>
        <taxon>Dipodascomycetes</taxon>
        <taxon>Dipodascales</taxon>
        <taxon>Trichomonascaceae</taxon>
        <taxon>Blastobotrys</taxon>
    </lineage>
</organism>
<dbReference type="Gene3D" id="3.90.550.10">
    <property type="entry name" value="Spore Coat Polysaccharide Biosynthesis Protein SpsA, Chain A"/>
    <property type="match status" value="1"/>
</dbReference>
<reference evidence="15" key="2">
    <citation type="submission" date="2014-06" db="EMBL/GenBank/DDBJ databases">
        <title>The complete genome of Blastobotrys (Arxula) adeninivorans LS3 - a yeast of biotechnological interest.</title>
        <authorList>
            <person name="Kunze G."/>
            <person name="Gaillardin C."/>
            <person name="Czernicka M."/>
            <person name="Durrens P."/>
            <person name="Martin T."/>
            <person name="Boer E."/>
            <person name="Gabaldon T."/>
            <person name="Cruz J."/>
            <person name="Talla E."/>
            <person name="Marck C."/>
            <person name="Goffeau A."/>
            <person name="Barbe V."/>
            <person name="Baret P."/>
            <person name="Baronian K."/>
            <person name="Beier S."/>
            <person name="Bleykasten C."/>
            <person name="Bode R."/>
            <person name="Casaregola S."/>
            <person name="Despons L."/>
            <person name="Fairhead C."/>
            <person name="Giersberg M."/>
            <person name="Gierski P."/>
            <person name="Hahnel U."/>
            <person name="Hartmann A."/>
            <person name="Jankowska D."/>
            <person name="Jubin C."/>
            <person name="Jung P."/>
            <person name="Lafontaine I."/>
            <person name="Leh-Louis V."/>
            <person name="Lemaire M."/>
            <person name="Marcet-Houben M."/>
            <person name="Mascher M."/>
            <person name="Morel G."/>
            <person name="Richard G.-F."/>
            <person name="Riechen J."/>
            <person name="Sacerdot C."/>
            <person name="Sarkar A."/>
            <person name="Savel G."/>
            <person name="Schacherer J."/>
            <person name="Sherman D."/>
            <person name="Straub M.-L."/>
            <person name="Stein N."/>
            <person name="Thierry A."/>
            <person name="Trautwein-Schult A."/>
            <person name="Westhof E."/>
            <person name="Worch S."/>
            <person name="Dujon B."/>
            <person name="Souciet J.-L."/>
            <person name="Wincker P."/>
            <person name="Scholz U."/>
            <person name="Neuveglise N."/>
        </authorList>
    </citation>
    <scope>NUCLEOTIDE SEQUENCE</scope>
    <source>
        <strain evidence="15">LS3</strain>
    </source>
</reference>
<evidence type="ECO:0000256" key="1">
    <source>
        <dbReference type="ARBA" id="ARBA00004389"/>
    </source>
</evidence>
<dbReference type="PANTHER" id="PTHR10859">
    <property type="entry name" value="GLYCOSYL TRANSFERASE"/>
    <property type="match status" value="1"/>
</dbReference>
<name>A0A060TGT3_BLAAD</name>
<dbReference type="PANTHER" id="PTHR10859:SF91">
    <property type="entry name" value="DOLICHYL-PHOSPHATE BETA-GLUCOSYLTRANSFERASE"/>
    <property type="match status" value="1"/>
</dbReference>
<gene>
    <name evidence="15" type="ORF">GNLVRS02_ARAD1D33286g</name>
</gene>
<proteinExistence type="inferred from homology"/>
<dbReference type="InterPro" id="IPR001173">
    <property type="entry name" value="Glyco_trans_2-like"/>
</dbReference>
<evidence type="ECO:0000256" key="8">
    <source>
        <dbReference type="ARBA" id="ARBA00022824"/>
    </source>
</evidence>
<keyword evidence="10 13" id="KW-1133">Transmembrane helix</keyword>
<keyword evidence="9" id="KW-0735">Signal-anchor</keyword>
<dbReference type="GO" id="GO:0006487">
    <property type="term" value="P:protein N-linked glycosylation"/>
    <property type="evidence" value="ECO:0007669"/>
    <property type="project" value="TreeGrafter"/>
</dbReference>
<reference evidence="15" key="1">
    <citation type="submission" date="2014-02" db="EMBL/GenBank/DDBJ databases">
        <authorList>
            <person name="Genoscope - CEA"/>
        </authorList>
    </citation>
    <scope>NUCLEOTIDE SEQUENCE</scope>
    <source>
        <strain evidence="15">LS3</strain>
    </source>
</reference>
<accession>A0A060TGT3</accession>
<comment type="catalytic activity">
    <reaction evidence="12">
        <text>a di-trans,poly-cis-dolichyl phosphate + UDP-alpha-D-glucose = a di-trans,poly-cis-dolichyl beta-D-glucosyl phosphate + UDP</text>
        <dbReference type="Rhea" id="RHEA:15401"/>
        <dbReference type="Rhea" id="RHEA-COMP:19498"/>
        <dbReference type="Rhea" id="RHEA-COMP:19502"/>
        <dbReference type="ChEBI" id="CHEBI:57525"/>
        <dbReference type="ChEBI" id="CHEBI:57683"/>
        <dbReference type="ChEBI" id="CHEBI:58223"/>
        <dbReference type="ChEBI" id="CHEBI:58885"/>
        <dbReference type="EC" id="2.4.1.117"/>
    </reaction>
    <physiologicalReaction direction="left-to-right" evidence="12">
        <dbReference type="Rhea" id="RHEA:15402"/>
    </physiologicalReaction>
</comment>
<keyword evidence="6" id="KW-0808">Transferase</keyword>
<evidence type="ECO:0000256" key="12">
    <source>
        <dbReference type="ARBA" id="ARBA00045097"/>
    </source>
</evidence>
<dbReference type="InterPro" id="IPR029044">
    <property type="entry name" value="Nucleotide-diphossugar_trans"/>
</dbReference>
<evidence type="ECO:0000256" key="10">
    <source>
        <dbReference type="ARBA" id="ARBA00022989"/>
    </source>
</evidence>
<evidence type="ECO:0000313" key="15">
    <source>
        <dbReference type="EMBL" id="CDP38376.1"/>
    </source>
</evidence>
<evidence type="ECO:0000259" key="14">
    <source>
        <dbReference type="Pfam" id="PF00535"/>
    </source>
</evidence>
<dbReference type="Pfam" id="PF00535">
    <property type="entry name" value="Glycos_transf_2"/>
    <property type="match status" value="1"/>
</dbReference>
<evidence type="ECO:0000256" key="13">
    <source>
        <dbReference type="SAM" id="Phobius"/>
    </source>
</evidence>
<comment type="subcellular location">
    <subcellularLocation>
        <location evidence="1">Endoplasmic reticulum membrane</location>
        <topology evidence="1">Single-pass membrane protein</topology>
    </subcellularLocation>
</comment>
<sequence length="318" mass="35265">MSTTTWIVSGLTVIAVAVLALYVLVAILAHTPRAPQESELKYVTNGSEGLWKFGDVNKPESVDISVVIPAYNETERLAVMLDEAVPFLDEHFSRKYEIILVDDGSKDGTAKVAVEWAVKNDIPSHVLRVVTLGQNRGKGGAVAHGMQFVRGKYALFADADGASKFSDVSRLLEAVQKRGAAVAVGSRAHLVSTEAVVKRSFIRNFLMHGLHLLVYVFGVKSIRDTQCGFKLFTHDAAHRIFPFLHNERWIFDVEVLMVAQFKGLPIEEVPISWHEVSGSKIDIARDSIIMAVDLVVMRMAFIFGIYNPHQRTHEKVAL</sequence>
<dbReference type="SUPFAM" id="SSF53448">
    <property type="entry name" value="Nucleotide-diphospho-sugar transferases"/>
    <property type="match status" value="1"/>
</dbReference>
<keyword evidence="7 13" id="KW-0812">Transmembrane</keyword>
<evidence type="ECO:0000256" key="4">
    <source>
        <dbReference type="ARBA" id="ARBA00012583"/>
    </source>
</evidence>
<comment type="similarity">
    <text evidence="3">Belongs to the glycosyltransferase 2 family.</text>
</comment>
<feature type="domain" description="Glycosyltransferase 2-like" evidence="14">
    <location>
        <begin position="65"/>
        <end position="197"/>
    </location>
</feature>
<evidence type="ECO:0000256" key="5">
    <source>
        <dbReference type="ARBA" id="ARBA00022676"/>
    </source>
</evidence>
<feature type="transmembrane region" description="Helical" evidence="13">
    <location>
        <begin position="6"/>
        <end position="29"/>
    </location>
</feature>
<dbReference type="PhylomeDB" id="A0A060TGT3"/>
<dbReference type="EMBL" id="HG937694">
    <property type="protein sequence ID" value="CDP38376.1"/>
    <property type="molecule type" value="Genomic_DNA"/>
</dbReference>
<dbReference type="InterPro" id="IPR035518">
    <property type="entry name" value="DPG_synthase"/>
</dbReference>
<keyword evidence="5" id="KW-0328">Glycosyltransferase</keyword>
<evidence type="ECO:0000256" key="7">
    <source>
        <dbReference type="ARBA" id="ARBA00022692"/>
    </source>
</evidence>
<keyword evidence="8" id="KW-0256">Endoplasmic reticulum</keyword>
<dbReference type="GO" id="GO:0005789">
    <property type="term" value="C:endoplasmic reticulum membrane"/>
    <property type="evidence" value="ECO:0007669"/>
    <property type="project" value="UniProtKB-SubCell"/>
</dbReference>
<comment type="pathway">
    <text evidence="2">Protein modification; protein glycosylation.</text>
</comment>
<dbReference type="EC" id="2.4.1.117" evidence="4"/>
<evidence type="ECO:0000256" key="11">
    <source>
        <dbReference type="ARBA" id="ARBA00023136"/>
    </source>
</evidence>
<dbReference type="AlphaFoldDB" id="A0A060TGT3"/>
<dbReference type="GO" id="GO:0004581">
    <property type="term" value="F:dolichyl-phosphate beta-glucosyltransferase activity"/>
    <property type="evidence" value="ECO:0007669"/>
    <property type="project" value="UniProtKB-EC"/>
</dbReference>
<dbReference type="CDD" id="cd04188">
    <property type="entry name" value="DPG_synthase"/>
    <property type="match status" value="1"/>
</dbReference>
<evidence type="ECO:0000256" key="6">
    <source>
        <dbReference type="ARBA" id="ARBA00022679"/>
    </source>
</evidence>
<evidence type="ECO:0000256" key="2">
    <source>
        <dbReference type="ARBA" id="ARBA00004922"/>
    </source>
</evidence>
<protein>
    <recommendedName>
        <fullName evidence="4">dolichyl-phosphate beta-glucosyltransferase</fullName>
        <ecNumber evidence="4">2.4.1.117</ecNumber>
    </recommendedName>
</protein>
<evidence type="ECO:0000256" key="9">
    <source>
        <dbReference type="ARBA" id="ARBA00022968"/>
    </source>
</evidence>
<keyword evidence="11 13" id="KW-0472">Membrane</keyword>